<comment type="function">
    <text evidence="6">Succinyl-CoA synthetase functions in the citric acid cycle (TCA), coupling the hydrolysis of succinyl-CoA to the synthesis of either ATP or GTP and thus represents the only step of substrate-level phosphorylation in the TCA. The beta subunit provides nucleotide specificity of the enzyme and binds the substrate succinate, while the binding sites for coenzyme A and phosphate are found in the alpha subunit.</text>
</comment>
<feature type="binding site" evidence="6">
    <location>
        <position position="99"/>
    </location>
    <ligand>
        <name>ATP</name>
        <dbReference type="ChEBI" id="CHEBI:30616"/>
    </ligand>
</feature>
<accession>A0ABY7GGG2</accession>
<keyword evidence="10" id="KW-1185">Reference proteome</keyword>
<dbReference type="PANTHER" id="PTHR11815:SF10">
    <property type="entry name" value="SUCCINATE--COA LIGASE [GDP-FORMING] SUBUNIT BETA, MITOCHONDRIAL"/>
    <property type="match status" value="1"/>
</dbReference>
<evidence type="ECO:0000259" key="8">
    <source>
        <dbReference type="Pfam" id="PF08442"/>
    </source>
</evidence>
<keyword evidence="1 6" id="KW-0816">Tricarboxylic acid cycle</keyword>
<dbReference type="NCBIfam" id="TIGR01016">
    <property type="entry name" value="sucCoAbeta"/>
    <property type="match status" value="1"/>
</dbReference>
<protein>
    <recommendedName>
        <fullName evidence="6">Succinate--CoA ligase [ADP-forming] subunit beta</fullName>
        <ecNumber evidence="6">6.2.1.5</ecNumber>
    </recommendedName>
    <alternativeName>
        <fullName evidence="6">Succinyl-CoA synthetase subunit beta</fullName>
        <shortName evidence="6">SCS-beta</shortName>
    </alternativeName>
</protein>
<evidence type="ECO:0000256" key="3">
    <source>
        <dbReference type="ARBA" id="ARBA00022723"/>
    </source>
</evidence>
<dbReference type="HAMAP" id="MF_00558">
    <property type="entry name" value="Succ_CoA_beta"/>
    <property type="match status" value="1"/>
</dbReference>
<name>A0ABY7GGG2_9GAMM</name>
<evidence type="ECO:0000256" key="6">
    <source>
        <dbReference type="HAMAP-Rule" id="MF_00558"/>
    </source>
</evidence>
<reference evidence="9" key="1">
    <citation type="submission" date="2022-11" db="EMBL/GenBank/DDBJ databases">
        <title>Methylomonas rapida sp. nov., Carotenoid-Producing Obligate Methanotrophs with High Growth Characteristics and Biotechnological Potential.</title>
        <authorList>
            <person name="Tikhonova E.N."/>
            <person name="Suleimanov R.Z."/>
            <person name="Miroshnikov K."/>
            <person name="Oshkin I.Y."/>
            <person name="Belova S.E."/>
            <person name="Danilova O.V."/>
            <person name="Ashikhmin A."/>
            <person name="Konopkin A."/>
            <person name="But S.Y."/>
            <person name="Khmelenina V.N."/>
            <person name="Kuznetsov N."/>
            <person name="Pimenov N.V."/>
            <person name="Dedysh S.N."/>
        </authorList>
    </citation>
    <scope>NUCLEOTIDE SEQUENCE</scope>
    <source>
        <strain evidence="9">MP1</strain>
    </source>
</reference>
<dbReference type="NCBIfam" id="NF001913">
    <property type="entry name" value="PRK00696.1"/>
    <property type="match status" value="1"/>
</dbReference>
<dbReference type="InterPro" id="IPR005809">
    <property type="entry name" value="Succ_CoA_ligase-like_bsu"/>
</dbReference>
<dbReference type="Pfam" id="PF00549">
    <property type="entry name" value="Ligase_CoA"/>
    <property type="match status" value="1"/>
</dbReference>
<keyword evidence="3 6" id="KW-0479">Metal-binding</keyword>
<feature type="binding site" evidence="6">
    <location>
        <position position="199"/>
    </location>
    <ligand>
        <name>Mg(2+)</name>
        <dbReference type="ChEBI" id="CHEBI:18420"/>
    </ligand>
</feature>
<dbReference type="EC" id="6.2.1.5" evidence="6"/>
<dbReference type="SUPFAM" id="SSF52210">
    <property type="entry name" value="Succinyl-CoA synthetase domains"/>
    <property type="match status" value="1"/>
</dbReference>
<feature type="domain" description="ATP-grasp fold succinyl-CoA synthetase-type" evidence="8">
    <location>
        <begin position="2"/>
        <end position="202"/>
    </location>
</feature>
<dbReference type="InterPro" id="IPR013815">
    <property type="entry name" value="ATP_grasp_subdomain_1"/>
</dbReference>
<comment type="caution">
    <text evidence="6">Lacks conserved residue(s) required for the propagation of feature annotation.</text>
</comment>
<comment type="catalytic activity">
    <reaction evidence="6">
        <text>succinate + ATP + CoA = succinyl-CoA + ADP + phosphate</text>
        <dbReference type="Rhea" id="RHEA:17661"/>
        <dbReference type="ChEBI" id="CHEBI:30031"/>
        <dbReference type="ChEBI" id="CHEBI:30616"/>
        <dbReference type="ChEBI" id="CHEBI:43474"/>
        <dbReference type="ChEBI" id="CHEBI:57287"/>
        <dbReference type="ChEBI" id="CHEBI:57292"/>
        <dbReference type="ChEBI" id="CHEBI:456216"/>
        <dbReference type="EC" id="6.2.1.5"/>
    </reaction>
</comment>
<dbReference type="Gene3D" id="3.30.1490.20">
    <property type="entry name" value="ATP-grasp fold, A domain"/>
    <property type="match status" value="1"/>
</dbReference>
<dbReference type="EMBL" id="CP113517">
    <property type="protein sequence ID" value="WAR44360.1"/>
    <property type="molecule type" value="Genomic_DNA"/>
</dbReference>
<dbReference type="InterPro" id="IPR005811">
    <property type="entry name" value="SUCC_ACL_C"/>
</dbReference>
<feature type="binding site" evidence="6">
    <location>
        <begin position="321"/>
        <end position="323"/>
    </location>
    <ligand>
        <name>substrate</name>
        <note>ligand shared with subunit alpha</note>
    </ligand>
</feature>
<dbReference type="InterPro" id="IPR017866">
    <property type="entry name" value="Succ-CoA_synthase_bsu_CS"/>
</dbReference>
<evidence type="ECO:0000256" key="1">
    <source>
        <dbReference type="ARBA" id="ARBA00022532"/>
    </source>
</evidence>
<feature type="binding site" evidence="6">
    <location>
        <position position="264"/>
    </location>
    <ligand>
        <name>substrate</name>
        <note>ligand shared with subunit alpha</note>
    </ligand>
</feature>
<comment type="subunit">
    <text evidence="6">Heterotetramer of two alpha and two beta subunits.</text>
</comment>
<dbReference type="InterPro" id="IPR013650">
    <property type="entry name" value="ATP-grasp_succ-CoA_synth-type"/>
</dbReference>
<dbReference type="GO" id="GO:0004775">
    <property type="term" value="F:succinate-CoA ligase (ADP-forming) activity"/>
    <property type="evidence" value="ECO:0007669"/>
    <property type="project" value="UniProtKB-EC"/>
</dbReference>
<dbReference type="Gene3D" id="3.30.470.20">
    <property type="entry name" value="ATP-grasp fold, B domain"/>
    <property type="match status" value="1"/>
</dbReference>
<comment type="similarity">
    <text evidence="6">Belongs to the succinate/malate CoA ligase beta subunit family.</text>
</comment>
<evidence type="ECO:0000256" key="2">
    <source>
        <dbReference type="ARBA" id="ARBA00022598"/>
    </source>
</evidence>
<dbReference type="PROSITE" id="PS01217">
    <property type="entry name" value="SUCCINYL_COA_LIG_3"/>
    <property type="match status" value="1"/>
</dbReference>
<keyword evidence="6" id="KW-0067">ATP-binding</keyword>
<dbReference type="Pfam" id="PF08442">
    <property type="entry name" value="ATP-grasp_2"/>
    <property type="match status" value="1"/>
</dbReference>
<dbReference type="InterPro" id="IPR016102">
    <property type="entry name" value="Succinyl-CoA_synth-like"/>
</dbReference>
<dbReference type="Proteomes" id="UP001162780">
    <property type="component" value="Chromosome"/>
</dbReference>
<feature type="binding site" evidence="6">
    <location>
        <position position="46"/>
    </location>
    <ligand>
        <name>ATP</name>
        <dbReference type="ChEBI" id="CHEBI:30616"/>
    </ligand>
</feature>
<evidence type="ECO:0000313" key="9">
    <source>
        <dbReference type="EMBL" id="WAR44360.1"/>
    </source>
</evidence>
<proteinExistence type="inferred from homology"/>
<comment type="catalytic activity">
    <reaction evidence="6">
        <text>GTP + succinate + CoA = succinyl-CoA + GDP + phosphate</text>
        <dbReference type="Rhea" id="RHEA:22120"/>
        <dbReference type="ChEBI" id="CHEBI:30031"/>
        <dbReference type="ChEBI" id="CHEBI:37565"/>
        <dbReference type="ChEBI" id="CHEBI:43474"/>
        <dbReference type="ChEBI" id="CHEBI:57287"/>
        <dbReference type="ChEBI" id="CHEBI:57292"/>
        <dbReference type="ChEBI" id="CHEBI:58189"/>
    </reaction>
</comment>
<comment type="cofactor">
    <cofactor evidence="6">
        <name>Mg(2+)</name>
        <dbReference type="ChEBI" id="CHEBI:18420"/>
    </cofactor>
    <text evidence="6">Binds 1 Mg(2+) ion per subunit.</text>
</comment>
<feature type="binding site" evidence="6">
    <location>
        <position position="107"/>
    </location>
    <ligand>
        <name>ATP</name>
        <dbReference type="ChEBI" id="CHEBI:30616"/>
    </ligand>
</feature>
<dbReference type="RefSeq" id="WP_255189336.1">
    <property type="nucleotide sequence ID" value="NZ_CP113517.1"/>
</dbReference>
<comment type="pathway">
    <text evidence="6">Carbohydrate metabolism; tricarboxylic acid cycle; succinate from succinyl-CoA (ligase route): step 1/1.</text>
</comment>
<dbReference type="PANTHER" id="PTHR11815">
    <property type="entry name" value="SUCCINYL-COA SYNTHETASE BETA CHAIN"/>
    <property type="match status" value="1"/>
</dbReference>
<keyword evidence="2 6" id="KW-0436">Ligase</keyword>
<keyword evidence="5 6" id="KW-0460">Magnesium</keyword>
<feature type="domain" description="ATP-citrate synthase/succinyl-CoA ligase C-terminal" evidence="7">
    <location>
        <begin position="262"/>
        <end position="381"/>
    </location>
</feature>
<evidence type="ECO:0000259" key="7">
    <source>
        <dbReference type="Pfam" id="PF00549"/>
    </source>
</evidence>
<evidence type="ECO:0000256" key="4">
    <source>
        <dbReference type="ARBA" id="ARBA00022741"/>
    </source>
</evidence>
<sequence>MNIHEYQAKQLFRDYTIAVPQGIVADSPAQARLAAEQLPSSAWVVKAQIHAGARGKAGGVKVARSLDEVGAHAKAMLGTRLVTHQTDAAGLPVNAVWVEEASAIKNEFYLSLLIDRDSERLIFIASAAGGMDIEAVAAETPEKIVRVKVHPAAGLQAYHCRQIGAALQLGKEQQGQLQAIMSGMYHLFLAKDCSQIEINPLIETEDGHLVALDAKINFDDNALALHPDIAGLRDPSQEDAKEAEAKQFDLNYITLGGNIGCMVNGAGLAMATMDMVKLKGGAPANFLDVGGGTNKDKVKEAFKLILSDGTVKAVLVNIFGGIVKCDVIAAGILAAVEEMHLTIPVVVRLEGTNVQQGLDMLKNSGLGLVPAADLNQAAELAVTLAEVDAGSRPSSTLTPSMEGDRP</sequence>
<feature type="binding site" evidence="6">
    <location>
        <position position="213"/>
    </location>
    <ligand>
        <name>Mg(2+)</name>
        <dbReference type="ChEBI" id="CHEBI:18420"/>
    </ligand>
</feature>
<gene>
    <name evidence="6 9" type="primary">sucC</name>
    <name evidence="9" type="ORF">NM686_018685</name>
</gene>
<organism evidence="9 10">
    <name type="scientific">Methylomonas rapida</name>
    <dbReference type="NCBI Taxonomy" id="2963939"/>
    <lineage>
        <taxon>Bacteria</taxon>
        <taxon>Pseudomonadati</taxon>
        <taxon>Pseudomonadota</taxon>
        <taxon>Gammaproteobacteria</taxon>
        <taxon>Methylococcales</taxon>
        <taxon>Methylococcaceae</taxon>
        <taxon>Methylomonas</taxon>
    </lineage>
</organism>
<dbReference type="SUPFAM" id="SSF56059">
    <property type="entry name" value="Glutathione synthetase ATP-binding domain-like"/>
    <property type="match status" value="1"/>
</dbReference>
<evidence type="ECO:0000313" key="10">
    <source>
        <dbReference type="Proteomes" id="UP001162780"/>
    </source>
</evidence>
<evidence type="ECO:0000256" key="5">
    <source>
        <dbReference type="ARBA" id="ARBA00022842"/>
    </source>
</evidence>
<feature type="binding site" evidence="6">
    <location>
        <position position="102"/>
    </location>
    <ligand>
        <name>ATP</name>
        <dbReference type="ChEBI" id="CHEBI:30616"/>
    </ligand>
</feature>
<dbReference type="Gene3D" id="3.40.50.261">
    <property type="entry name" value="Succinyl-CoA synthetase domains"/>
    <property type="match status" value="1"/>
</dbReference>
<keyword evidence="4 6" id="KW-0547">Nucleotide-binding</keyword>
<dbReference type="PIRSF" id="PIRSF001554">
    <property type="entry name" value="SucCS_beta"/>
    <property type="match status" value="1"/>
</dbReference>